<gene>
    <name evidence="1" type="ORF">G5B46_06400</name>
</gene>
<organism evidence="1">
    <name type="scientific">Caulobacter sp. 602-2</name>
    <dbReference type="NCBI Taxonomy" id="2710887"/>
    <lineage>
        <taxon>Bacteria</taxon>
        <taxon>Pseudomonadati</taxon>
        <taxon>Pseudomonadota</taxon>
        <taxon>Alphaproteobacteria</taxon>
        <taxon>Caulobacterales</taxon>
        <taxon>Caulobacteraceae</taxon>
        <taxon>Caulobacter</taxon>
    </lineage>
</organism>
<protein>
    <submittedName>
        <fullName evidence="1">Helicase</fullName>
    </submittedName>
</protein>
<keyword evidence="1" id="KW-0547">Nucleotide-binding</keyword>
<comment type="caution">
    <text evidence="1">The sequence shown here is derived from an EMBL/GenBank/DDBJ whole genome shotgun (WGS) entry which is preliminary data.</text>
</comment>
<sequence>MPKNKVDRSQVSRRAVIGAAATAPALPVGAVDFLPGGDPALVRFGTFVALDLRICRLVNRWADLESDVFQNHNWLNLTEEQQLALPQGQEMARIDAMLPDLFRQRHELTEALPKVAAANPTEIAAKVAAAARLVDPEDNEPAHLLLTGAVRDLAAMRCPDCNRPLVLEGWIEWSVRAGRDGSA</sequence>
<accession>A0A6G4QUM2</accession>
<reference evidence="1" key="1">
    <citation type="submission" date="2020-02" db="EMBL/GenBank/DDBJ databases">
        <authorList>
            <person name="Gao J."/>
            <person name="Sun J."/>
        </authorList>
    </citation>
    <scope>NUCLEOTIDE SEQUENCE</scope>
    <source>
        <strain evidence="1">602-2</strain>
    </source>
</reference>
<dbReference type="AlphaFoldDB" id="A0A6G4QUM2"/>
<dbReference type="EMBL" id="JAAKGT010000002">
    <property type="protein sequence ID" value="NGM49232.1"/>
    <property type="molecule type" value="Genomic_DNA"/>
</dbReference>
<evidence type="ECO:0000313" key="1">
    <source>
        <dbReference type="EMBL" id="NGM49232.1"/>
    </source>
</evidence>
<proteinExistence type="predicted"/>
<dbReference type="RefSeq" id="WP_165257088.1">
    <property type="nucleotide sequence ID" value="NZ_JAAKGT010000002.1"/>
</dbReference>
<dbReference type="GO" id="GO:0004386">
    <property type="term" value="F:helicase activity"/>
    <property type="evidence" value="ECO:0007669"/>
    <property type="project" value="UniProtKB-KW"/>
</dbReference>
<keyword evidence="1" id="KW-0067">ATP-binding</keyword>
<name>A0A6G4QUM2_9CAUL</name>
<keyword evidence="1" id="KW-0378">Hydrolase</keyword>
<keyword evidence="1" id="KW-0347">Helicase</keyword>